<accession>A0A3S5CN49</accession>
<organism evidence="2 3">
    <name type="scientific">Protopolystoma xenopodis</name>
    <dbReference type="NCBI Taxonomy" id="117903"/>
    <lineage>
        <taxon>Eukaryota</taxon>
        <taxon>Metazoa</taxon>
        <taxon>Spiralia</taxon>
        <taxon>Lophotrochozoa</taxon>
        <taxon>Platyhelminthes</taxon>
        <taxon>Monogenea</taxon>
        <taxon>Polyopisthocotylea</taxon>
        <taxon>Polystomatidea</taxon>
        <taxon>Polystomatidae</taxon>
        <taxon>Protopolystoma</taxon>
    </lineage>
</organism>
<name>A0A3S5CN49_9PLAT</name>
<gene>
    <name evidence="2" type="ORF">PXEA_LOCUS15940</name>
</gene>
<keyword evidence="3" id="KW-1185">Reference proteome</keyword>
<evidence type="ECO:0000313" key="3">
    <source>
        <dbReference type="Proteomes" id="UP000784294"/>
    </source>
</evidence>
<sequence length="99" mass="11315">MCQDWPTRLRQVKSQWVHQFCEAGFAPSCGPHYQSTLGRRLHGLKLFEYSRSKPKTELRVSLWIGEKKIESSRIENSCKSPPSQGTSKSNRQPVSVRGP</sequence>
<evidence type="ECO:0000256" key="1">
    <source>
        <dbReference type="SAM" id="MobiDB-lite"/>
    </source>
</evidence>
<dbReference type="EMBL" id="CAAALY010056763">
    <property type="protein sequence ID" value="VEL22500.1"/>
    <property type="molecule type" value="Genomic_DNA"/>
</dbReference>
<proteinExistence type="predicted"/>
<feature type="region of interest" description="Disordered" evidence="1">
    <location>
        <begin position="73"/>
        <end position="99"/>
    </location>
</feature>
<protein>
    <submittedName>
        <fullName evidence="2">Uncharacterized protein</fullName>
    </submittedName>
</protein>
<comment type="caution">
    <text evidence="2">The sequence shown here is derived from an EMBL/GenBank/DDBJ whole genome shotgun (WGS) entry which is preliminary data.</text>
</comment>
<reference evidence="2" key="1">
    <citation type="submission" date="2018-11" db="EMBL/GenBank/DDBJ databases">
        <authorList>
            <consortium name="Pathogen Informatics"/>
        </authorList>
    </citation>
    <scope>NUCLEOTIDE SEQUENCE</scope>
</reference>
<dbReference type="AlphaFoldDB" id="A0A3S5CN49"/>
<dbReference type="Proteomes" id="UP000784294">
    <property type="component" value="Unassembled WGS sequence"/>
</dbReference>
<evidence type="ECO:0000313" key="2">
    <source>
        <dbReference type="EMBL" id="VEL22500.1"/>
    </source>
</evidence>
<feature type="compositionally biased region" description="Polar residues" evidence="1">
    <location>
        <begin position="74"/>
        <end position="93"/>
    </location>
</feature>